<sequence length="210" mass="23688">MVLHPPFRKVLDGVATREQMFQLFNRHKDTPGFDPISGVPYSGEWFEIDAAEYHFMLNLLPPLFQRTGMFGMSEYKAGYVTSVFFAIRIRGRERWFHGFCDLTDKRSPDVMRAAIIAHETGAVDSMTREEKLETIWNATHPDFKAIAGEANPEAWPVKHHGKRAVLVDSGGRGTILKLLEDLSDDEINIRIPAIRARCTTRGGGKDADPS</sequence>
<dbReference type="InterPro" id="IPR009862">
    <property type="entry name" value="DUF1419"/>
</dbReference>
<name>A0A1V8RJS2_9HYPH</name>
<keyword evidence="2" id="KW-1185">Reference proteome</keyword>
<dbReference type="Proteomes" id="UP000191905">
    <property type="component" value="Unassembled WGS sequence"/>
</dbReference>
<proteinExistence type="predicted"/>
<evidence type="ECO:0000313" key="1">
    <source>
        <dbReference type="EMBL" id="OQM73394.1"/>
    </source>
</evidence>
<gene>
    <name evidence="1" type="ORF">BFN67_08840</name>
</gene>
<comment type="caution">
    <text evidence="1">The sequence shown here is derived from an EMBL/GenBank/DDBJ whole genome shotgun (WGS) entry which is preliminary data.</text>
</comment>
<evidence type="ECO:0000313" key="2">
    <source>
        <dbReference type="Proteomes" id="UP000191905"/>
    </source>
</evidence>
<organism evidence="1 2">
    <name type="scientific">Manganibacter manganicus</name>
    <dbReference type="NCBI Taxonomy" id="1873176"/>
    <lineage>
        <taxon>Bacteria</taxon>
        <taxon>Pseudomonadati</taxon>
        <taxon>Pseudomonadota</taxon>
        <taxon>Alphaproteobacteria</taxon>
        <taxon>Hyphomicrobiales</taxon>
        <taxon>Phyllobacteriaceae</taxon>
        <taxon>Manganibacter</taxon>
    </lineage>
</organism>
<accession>A0A1V8RJS2</accession>
<dbReference type="STRING" id="1873176.BFN67_08840"/>
<dbReference type="EMBL" id="MDET01000059">
    <property type="protein sequence ID" value="OQM73394.1"/>
    <property type="molecule type" value="Genomic_DNA"/>
</dbReference>
<dbReference type="AlphaFoldDB" id="A0A1V8RJS2"/>
<evidence type="ECO:0008006" key="3">
    <source>
        <dbReference type="Google" id="ProtNLM"/>
    </source>
</evidence>
<protein>
    <recommendedName>
        <fullName evidence="3">DUF1419 domain-containing protein</fullName>
    </recommendedName>
</protein>
<reference evidence="1 2" key="1">
    <citation type="journal article" date="2016" name="Int. J. Syst. Evol. Microbiol.">
        <title>Pseudaminobacter manganicus sp. nov., isolated from sludge of a manganese mine.</title>
        <authorList>
            <person name="Li J."/>
            <person name="Huang J."/>
            <person name="Liao S."/>
            <person name="Wang G."/>
        </authorList>
    </citation>
    <scope>NUCLEOTIDE SEQUENCE [LARGE SCALE GENOMIC DNA]</scope>
    <source>
        <strain evidence="1 2">JH-7</strain>
    </source>
</reference>
<dbReference type="Pfam" id="PF07215">
    <property type="entry name" value="DUF1419"/>
    <property type="match status" value="1"/>
</dbReference>
<dbReference type="RefSeq" id="WP_080921707.1">
    <property type="nucleotide sequence ID" value="NZ_MDET01000059.1"/>
</dbReference>
<dbReference type="OrthoDB" id="8136593at2"/>